<dbReference type="CDD" id="cd06267">
    <property type="entry name" value="PBP1_LacI_sugar_binding-like"/>
    <property type="match status" value="1"/>
</dbReference>
<dbReference type="EMBL" id="MSBD01000065">
    <property type="protein sequence ID" value="ORN24334.1"/>
    <property type="molecule type" value="Genomic_DNA"/>
</dbReference>
<name>A0A1X1FB19_9LACO</name>
<dbReference type="PANTHER" id="PTHR30146:SF109">
    <property type="entry name" value="HTH-TYPE TRANSCRIPTIONAL REGULATOR GALS"/>
    <property type="match status" value="1"/>
</dbReference>
<dbReference type="Gene3D" id="1.10.260.40">
    <property type="entry name" value="lambda repressor-like DNA-binding domains"/>
    <property type="match status" value="1"/>
</dbReference>
<evidence type="ECO:0000256" key="3">
    <source>
        <dbReference type="ARBA" id="ARBA00023163"/>
    </source>
</evidence>
<dbReference type="PROSITE" id="PS50932">
    <property type="entry name" value="HTH_LACI_2"/>
    <property type="match status" value="1"/>
</dbReference>
<gene>
    <name evidence="5" type="ORF">FAM23169_02643</name>
</gene>
<dbReference type="InterPro" id="IPR028082">
    <property type="entry name" value="Peripla_BP_I"/>
</dbReference>
<evidence type="ECO:0000259" key="4">
    <source>
        <dbReference type="PROSITE" id="PS50932"/>
    </source>
</evidence>
<dbReference type="CDD" id="cd01392">
    <property type="entry name" value="HTH_LacI"/>
    <property type="match status" value="1"/>
</dbReference>
<keyword evidence="2" id="KW-0238">DNA-binding</keyword>
<sequence>MKYGMKDIAKRANVSLTTVSLVLNNKESRISTQKKQEIKQIAKEMNYQPNSAAVLLSKQISYNIGLIVPDITNPFFTELTQFINRKLRENGYFTLFVDSGNSYLGEKQAIQNMISRGVDGILLVPSSEFFSADQDEVEQLFKSAGKPIILLNASTDMDISYVNFNNVEGAVMATQELVDHGHRKIAFIKGKDHLVNAHERYQGYQDGLRKNHIPFEQNLVFEGDYSSESGYHLAPQILKHPEITAILSSNDLMLFGLIKWSKEQGVDIFNRFSMVGFDNTPYTEIIEVPLTTIDQDADKMSADAIKMLLRKIKGKRDVTRQIVIKPKLIRRKSVKFIK</sequence>
<organism evidence="5 6">
    <name type="scientific">Lentilactobacillus parabuchneri</name>
    <dbReference type="NCBI Taxonomy" id="152331"/>
    <lineage>
        <taxon>Bacteria</taxon>
        <taxon>Bacillati</taxon>
        <taxon>Bacillota</taxon>
        <taxon>Bacilli</taxon>
        <taxon>Lactobacillales</taxon>
        <taxon>Lactobacillaceae</taxon>
        <taxon>Lentilactobacillus</taxon>
    </lineage>
</organism>
<dbReference type="Proteomes" id="UP000193009">
    <property type="component" value="Unassembled WGS sequence"/>
</dbReference>
<protein>
    <submittedName>
        <fullName evidence="5">HTH-type transcriptional regulator DegA</fullName>
    </submittedName>
</protein>
<keyword evidence="1" id="KW-0805">Transcription regulation</keyword>
<dbReference type="GO" id="GO:0003700">
    <property type="term" value="F:DNA-binding transcription factor activity"/>
    <property type="evidence" value="ECO:0007669"/>
    <property type="project" value="TreeGrafter"/>
</dbReference>
<dbReference type="Pfam" id="PF00356">
    <property type="entry name" value="LacI"/>
    <property type="match status" value="1"/>
</dbReference>
<dbReference type="InterPro" id="IPR000843">
    <property type="entry name" value="HTH_LacI"/>
</dbReference>
<evidence type="ECO:0000313" key="6">
    <source>
        <dbReference type="Proteomes" id="UP000193009"/>
    </source>
</evidence>
<dbReference type="PROSITE" id="PS00356">
    <property type="entry name" value="HTH_LACI_1"/>
    <property type="match status" value="1"/>
</dbReference>
<comment type="caution">
    <text evidence="5">The sequence shown here is derived from an EMBL/GenBank/DDBJ whole genome shotgun (WGS) entry which is preliminary data.</text>
</comment>
<keyword evidence="6" id="KW-1185">Reference proteome</keyword>
<dbReference type="SMART" id="SM00354">
    <property type="entry name" value="HTH_LACI"/>
    <property type="match status" value="1"/>
</dbReference>
<reference evidence="5 6" key="1">
    <citation type="journal article" date="2017" name="Front. Microbiol.">
        <title>The Histidine Decarboxylase Gene Cluster of Lactobacillus parabuchneri Was Gained by Horizontal Gene Transfer and Is Mobile within the Species.</title>
        <authorList>
            <person name="Wuthrich D."/>
            <person name="Berthoud H."/>
            <person name="Wechsler D."/>
            <person name="Eugster E."/>
            <person name="Irmler S."/>
            <person name="Bruggmann R."/>
        </authorList>
    </citation>
    <scope>NUCLEOTIDE SEQUENCE [LARGE SCALE GENOMIC DNA]</scope>
    <source>
        <strain evidence="5 6">FAM23169</strain>
    </source>
</reference>
<dbReference type="AlphaFoldDB" id="A0A1X1FB19"/>
<keyword evidence="3" id="KW-0804">Transcription</keyword>
<accession>A0A1X1FB19</accession>
<dbReference type="InterPro" id="IPR001761">
    <property type="entry name" value="Peripla_BP/Lac1_sug-bd_dom"/>
</dbReference>
<dbReference type="OrthoDB" id="9796186at2"/>
<feature type="domain" description="HTH lacI-type" evidence="4">
    <location>
        <begin position="5"/>
        <end position="58"/>
    </location>
</feature>
<dbReference type="GO" id="GO:0000976">
    <property type="term" value="F:transcription cis-regulatory region binding"/>
    <property type="evidence" value="ECO:0007669"/>
    <property type="project" value="TreeGrafter"/>
</dbReference>
<proteinExistence type="predicted"/>
<dbReference type="SUPFAM" id="SSF53822">
    <property type="entry name" value="Periplasmic binding protein-like I"/>
    <property type="match status" value="1"/>
</dbReference>
<dbReference type="RefSeq" id="WP_084989347.1">
    <property type="nucleotide sequence ID" value="NZ_JAKECF010000094.1"/>
</dbReference>
<evidence type="ECO:0000256" key="2">
    <source>
        <dbReference type="ARBA" id="ARBA00023125"/>
    </source>
</evidence>
<evidence type="ECO:0000313" key="5">
    <source>
        <dbReference type="EMBL" id="ORN24334.1"/>
    </source>
</evidence>
<dbReference type="InterPro" id="IPR010982">
    <property type="entry name" value="Lambda_DNA-bd_dom_sf"/>
</dbReference>
<dbReference type="Pfam" id="PF00532">
    <property type="entry name" value="Peripla_BP_1"/>
    <property type="match status" value="1"/>
</dbReference>
<dbReference type="PANTHER" id="PTHR30146">
    <property type="entry name" value="LACI-RELATED TRANSCRIPTIONAL REPRESSOR"/>
    <property type="match status" value="1"/>
</dbReference>
<dbReference type="SUPFAM" id="SSF47413">
    <property type="entry name" value="lambda repressor-like DNA-binding domains"/>
    <property type="match status" value="1"/>
</dbReference>
<evidence type="ECO:0000256" key="1">
    <source>
        <dbReference type="ARBA" id="ARBA00023015"/>
    </source>
</evidence>
<dbReference type="Gene3D" id="3.40.50.2300">
    <property type="match status" value="2"/>
</dbReference>